<evidence type="ECO:0000313" key="1">
    <source>
        <dbReference type="EMBL" id="VDM02577.1"/>
    </source>
</evidence>
<keyword evidence="2" id="KW-1185">Reference proteome</keyword>
<reference evidence="3" key="1">
    <citation type="submission" date="2016-06" db="UniProtKB">
        <authorList>
            <consortium name="WormBaseParasite"/>
        </authorList>
    </citation>
    <scope>IDENTIFICATION</scope>
</reference>
<dbReference type="EMBL" id="UYSU01040780">
    <property type="protein sequence ID" value="VDM02577.1"/>
    <property type="molecule type" value="Genomic_DNA"/>
</dbReference>
<dbReference type="WBParaSite" id="SSLN_0001680301-mRNA-1">
    <property type="protein sequence ID" value="SSLN_0001680301-mRNA-1"/>
    <property type="gene ID" value="SSLN_0001680301"/>
</dbReference>
<evidence type="ECO:0000313" key="2">
    <source>
        <dbReference type="Proteomes" id="UP000275846"/>
    </source>
</evidence>
<accession>A0A183TI93</accession>
<sequence length="231" mass="25722">MQTCGEITSASKCVVLKGDWRPSVWQHRVDERSLCEAHTGKVCPSSPNFSCPLESTPGYTTPSPASHGAIITRSRNRSECHRPLRSVPAFRSHRLEEAASLPGQPKDFWLGKTHSNTATVPTKREHQRACDSEVQETQRSVITQTCGLTHEHQLSQPAWLRPEPLGGSGMEPRRFCGAPSDESDSPPLRRYLQRNGSLRLRPPHVADRPLLPNMSYAERFVHPAASSLFVD</sequence>
<dbReference type="Proteomes" id="UP000275846">
    <property type="component" value="Unassembled WGS sequence"/>
</dbReference>
<evidence type="ECO:0000313" key="3">
    <source>
        <dbReference type="WBParaSite" id="SSLN_0001680301-mRNA-1"/>
    </source>
</evidence>
<protein>
    <submittedName>
        <fullName evidence="1 3">Uncharacterized protein</fullName>
    </submittedName>
</protein>
<reference evidence="1 2" key="2">
    <citation type="submission" date="2018-11" db="EMBL/GenBank/DDBJ databases">
        <authorList>
            <consortium name="Pathogen Informatics"/>
        </authorList>
    </citation>
    <scope>NUCLEOTIDE SEQUENCE [LARGE SCALE GENOMIC DNA]</scope>
    <source>
        <strain evidence="1 2">NST_G2</strain>
    </source>
</reference>
<proteinExistence type="predicted"/>
<organism evidence="3">
    <name type="scientific">Schistocephalus solidus</name>
    <name type="common">Tapeworm</name>
    <dbReference type="NCBI Taxonomy" id="70667"/>
    <lineage>
        <taxon>Eukaryota</taxon>
        <taxon>Metazoa</taxon>
        <taxon>Spiralia</taxon>
        <taxon>Lophotrochozoa</taxon>
        <taxon>Platyhelminthes</taxon>
        <taxon>Cestoda</taxon>
        <taxon>Eucestoda</taxon>
        <taxon>Diphyllobothriidea</taxon>
        <taxon>Diphyllobothriidae</taxon>
        <taxon>Schistocephalus</taxon>
    </lineage>
</organism>
<name>A0A183TI93_SCHSO</name>
<dbReference type="AlphaFoldDB" id="A0A183TI93"/>
<gene>
    <name evidence="1" type="ORF">SSLN_LOCUS16191</name>
</gene>